<dbReference type="PROSITE" id="PS51257">
    <property type="entry name" value="PROKAR_LIPOPROTEIN"/>
    <property type="match status" value="1"/>
</dbReference>
<reference evidence="1" key="1">
    <citation type="journal article" date="2020" name="mSystems">
        <title>Genome- and Community-Level Interaction Insights into Carbon Utilization and Element Cycling Functions of Hydrothermarchaeota in Hydrothermal Sediment.</title>
        <authorList>
            <person name="Zhou Z."/>
            <person name="Liu Y."/>
            <person name="Xu W."/>
            <person name="Pan J."/>
            <person name="Luo Z.H."/>
            <person name="Li M."/>
        </authorList>
    </citation>
    <scope>NUCLEOTIDE SEQUENCE [LARGE SCALE GENOMIC DNA]</scope>
    <source>
        <strain evidence="1">SpSt-503</strain>
    </source>
</reference>
<proteinExistence type="predicted"/>
<sequence>MSAILRTCRNILVILIAFLSLSCNDYSSILPQSGVYKVAVYVDNTPLEMNGFVSSQKTFKPAFITPVASDPDVQSLAVSIKNSQNVPMATEIVYTKTAVETQGTRVIVPNLDSTLPEFTIPKDLPIGPYKIVLKVLGSNAVLSEKEFPFYYLADAILTIKDIHSFPPGYKPSISAPLFPPQVNLLLEGAVQSDVRLDPYIVWYEGNRILKEGRLAEGANKLLWKTPEAEGFQTIRCELFPENPGSAKNARNIPSVSSSLKIAISKTAPTPGIDFATNNYSLWYHFLGTLTLEKIDGTNTTQLTQKGSGEPLWLSGEDTYGLAVGEAHQYIIENPILAASDGQISAGSLLIRFAPAIQDAHGTVFYAQFSNQYKIDEPLIIRLVLVEGIATLQAEIGKESVQAPITNQKLKAKTFYNIELEIKQSENTLAFSIPKSSKPLLAINLPENFSYSEAGSYGFGEQKAKTSEAIPEQMNQDSSQTAPALDMPIPKTNPVIAIIDEFGLKF</sequence>
<gene>
    <name evidence="1" type="ORF">ENS59_04855</name>
</gene>
<dbReference type="EMBL" id="DSVL01000146">
    <property type="protein sequence ID" value="HFH28826.1"/>
    <property type="molecule type" value="Genomic_DNA"/>
</dbReference>
<accession>A0A7C3IPM0</accession>
<evidence type="ECO:0000313" key="1">
    <source>
        <dbReference type="EMBL" id="HFH28826.1"/>
    </source>
</evidence>
<dbReference type="AlphaFoldDB" id="A0A7C3IPM0"/>
<organism evidence="1">
    <name type="scientific">Gracilinema caldarium</name>
    <dbReference type="NCBI Taxonomy" id="215591"/>
    <lineage>
        <taxon>Bacteria</taxon>
        <taxon>Pseudomonadati</taxon>
        <taxon>Spirochaetota</taxon>
        <taxon>Spirochaetia</taxon>
        <taxon>Spirochaetales</taxon>
        <taxon>Breznakiellaceae</taxon>
        <taxon>Gracilinema</taxon>
    </lineage>
</organism>
<protein>
    <submittedName>
        <fullName evidence="1">Uncharacterized protein</fullName>
    </submittedName>
</protein>
<name>A0A7C3IPM0_9SPIR</name>
<comment type="caution">
    <text evidence="1">The sequence shown here is derived from an EMBL/GenBank/DDBJ whole genome shotgun (WGS) entry which is preliminary data.</text>
</comment>